<dbReference type="Proteomes" id="UP000286947">
    <property type="component" value="Unassembled WGS sequence"/>
</dbReference>
<evidence type="ECO:0000313" key="1">
    <source>
        <dbReference type="EMBL" id="RUS67004.1"/>
    </source>
</evidence>
<evidence type="ECO:0000313" key="2">
    <source>
        <dbReference type="Proteomes" id="UP000286947"/>
    </source>
</evidence>
<dbReference type="RefSeq" id="WP_126978727.1">
    <property type="nucleotide sequence ID" value="NZ_PQSP01000002.1"/>
</dbReference>
<comment type="caution">
    <text evidence="1">The sequence shown here is derived from an EMBL/GenBank/DDBJ whole genome shotgun (WGS) entry which is preliminary data.</text>
</comment>
<gene>
    <name evidence="1" type="primary">cbpM</name>
    <name evidence="1" type="ORF">CUZ56_00942</name>
</gene>
<organism evidence="1 2">
    <name type="scientific">Saezia sanguinis</name>
    <dbReference type="NCBI Taxonomy" id="1965230"/>
    <lineage>
        <taxon>Bacteria</taxon>
        <taxon>Pseudomonadati</taxon>
        <taxon>Pseudomonadota</taxon>
        <taxon>Betaproteobacteria</taxon>
        <taxon>Burkholderiales</taxon>
        <taxon>Saeziaceae</taxon>
        <taxon>Saezia</taxon>
    </lineage>
</organism>
<reference evidence="1 2" key="1">
    <citation type="submission" date="2018-01" db="EMBL/GenBank/DDBJ databases">
        <title>Saezia sanguinis gen. nov., sp. nov., in the order Burkholderiales isolated from human blood.</title>
        <authorList>
            <person name="Medina-Pascual M.J."/>
            <person name="Valdezate S."/>
            <person name="Monzon S."/>
            <person name="Cuesta I."/>
            <person name="Carrasco G."/>
            <person name="Villalon P."/>
            <person name="Saez-Nieto J.A."/>
        </authorList>
    </citation>
    <scope>NUCLEOTIDE SEQUENCE [LARGE SCALE GENOMIC DNA]</scope>
    <source>
        <strain evidence="1 2">CNM695-12</strain>
    </source>
</reference>
<dbReference type="OrthoDB" id="9799091at2"/>
<dbReference type="EMBL" id="PQSP01000002">
    <property type="protein sequence ID" value="RUS67004.1"/>
    <property type="molecule type" value="Genomic_DNA"/>
</dbReference>
<dbReference type="Pfam" id="PF13591">
    <property type="entry name" value="MerR_2"/>
    <property type="match status" value="1"/>
</dbReference>
<proteinExistence type="predicted"/>
<name>A0A433SED9_9BURK</name>
<dbReference type="Gene3D" id="1.10.1660.10">
    <property type="match status" value="1"/>
</dbReference>
<dbReference type="AlphaFoldDB" id="A0A433SED9"/>
<keyword evidence="2" id="KW-1185">Reference proteome</keyword>
<accession>A0A433SED9</accession>
<sequence length="104" mass="11768">MNKTTVSATLISTTDPVNADDLAHLCGVQRDWVIRVVEVGILQPMQNTDISQWQFVSQDIARALEARRLEHLLNTNLDAVAMLMELSQEIRRLKSLLQTHGLPY</sequence>
<protein>
    <submittedName>
        <fullName evidence="1">Chaperone modulatory protein CbpM</fullName>
    </submittedName>
</protein>